<evidence type="ECO:0000313" key="9">
    <source>
        <dbReference type="RefSeq" id="XP_021845784.1"/>
    </source>
</evidence>
<dbReference type="OrthoDB" id="8904098at2759"/>
<accession>A0A9R0JSW1</accession>
<evidence type="ECO:0000256" key="1">
    <source>
        <dbReference type="ARBA" id="ARBA00004141"/>
    </source>
</evidence>
<comment type="similarity">
    <text evidence="2">Belongs to the major facilitator superfamily. Proton-dependent oligopeptide transporter (POT/PTR) (TC 2.A.17) family.</text>
</comment>
<evidence type="ECO:0000256" key="2">
    <source>
        <dbReference type="ARBA" id="ARBA00005982"/>
    </source>
</evidence>
<dbReference type="PROSITE" id="PS01022">
    <property type="entry name" value="PTR2_1"/>
    <property type="match status" value="1"/>
</dbReference>
<organism evidence="8 9">
    <name type="scientific">Spinacia oleracea</name>
    <name type="common">Spinach</name>
    <dbReference type="NCBI Taxonomy" id="3562"/>
    <lineage>
        <taxon>Eukaryota</taxon>
        <taxon>Viridiplantae</taxon>
        <taxon>Streptophyta</taxon>
        <taxon>Embryophyta</taxon>
        <taxon>Tracheophyta</taxon>
        <taxon>Spermatophyta</taxon>
        <taxon>Magnoliopsida</taxon>
        <taxon>eudicotyledons</taxon>
        <taxon>Gunneridae</taxon>
        <taxon>Pentapetalae</taxon>
        <taxon>Caryophyllales</taxon>
        <taxon>Chenopodiaceae</taxon>
        <taxon>Chenopodioideae</taxon>
        <taxon>Anserineae</taxon>
        <taxon>Spinacia</taxon>
    </lineage>
</organism>
<feature type="transmembrane region" description="Helical" evidence="7">
    <location>
        <begin position="193"/>
        <end position="212"/>
    </location>
</feature>
<reference evidence="8" key="1">
    <citation type="journal article" date="2021" name="Nat. Commun.">
        <title>Genomic analyses provide insights into spinach domestication and the genetic basis of agronomic traits.</title>
        <authorList>
            <person name="Cai X."/>
            <person name="Sun X."/>
            <person name="Xu C."/>
            <person name="Sun H."/>
            <person name="Wang X."/>
            <person name="Ge C."/>
            <person name="Zhang Z."/>
            <person name="Wang Q."/>
            <person name="Fei Z."/>
            <person name="Jiao C."/>
            <person name="Wang Q."/>
        </authorList>
    </citation>
    <scope>NUCLEOTIDE SEQUENCE [LARGE SCALE GENOMIC DNA]</scope>
    <source>
        <strain evidence="8">cv. Varoflay</strain>
    </source>
</reference>
<feature type="transmembrane region" description="Helical" evidence="7">
    <location>
        <begin position="541"/>
        <end position="559"/>
    </location>
</feature>
<evidence type="ECO:0000256" key="7">
    <source>
        <dbReference type="SAM" id="Phobius"/>
    </source>
</evidence>
<comment type="subcellular location">
    <subcellularLocation>
        <location evidence="1">Membrane</location>
        <topology evidence="1">Multi-pass membrane protein</topology>
    </subcellularLocation>
</comment>
<evidence type="ECO:0000313" key="8">
    <source>
        <dbReference type="Proteomes" id="UP000813463"/>
    </source>
</evidence>
<sequence length="595" mass="66133">MEAGDEERNINGYHGDHQEEHQPSKRKKGSFITMPFIIANESFEKVASYGLLPNMIIYLMKDYNMSLAKGQNLIFFWSAATNFFPLIGAFVADSYLGRFLTIALGSVISLLGMTLLWLTTVIPHAKPPSCDPSLANDCKSPTTGQYALLVFAFLIMSIGAGGVRPCSLAFGADQVDQRDNPKNKKILETFFNWYYACGCFSVVIAMTVIVYIQDHLGWRTGFGIPIILMLVSTVCLLLATPLYIMNKVKSSLFHSLVRVAIASFRNRKTTPPPPGSNVRYYVKKNSTVTTPSDKLRCLNKACIIQDLERDIDSNGMAKNQWKLCSVEEVEELKALIRVLPIWSTGVIMSIHANQSSFGVVQALSMDRHLGSSKFEVPAASFITFQIMVIVLWIPIYDRILLPLASKINGKPVTLSVKSRMGIGLFCAFMSMFVAGVVENIRRKRAIGNSNSTTLLMSAFWLVPQNCFSGLAEAFNAIGQNEFFYTEMPKSMSSIATCLFGVGMGVAGLLASLILTLVNDNTQKGGNQSWVSSKINKGRYDYYYWILSAICFLNVLYYMFCSWCYQPIKTKIVDDTPLARLGNNTSPPAKEQLNDL</sequence>
<dbReference type="AlphaFoldDB" id="A0A9R0JSW1"/>
<dbReference type="InterPro" id="IPR018456">
    <property type="entry name" value="PTR2_symporter_CS"/>
</dbReference>
<feature type="region of interest" description="Disordered" evidence="6">
    <location>
        <begin position="1"/>
        <end position="27"/>
    </location>
</feature>
<dbReference type="KEGG" id="soe:110785610"/>
<dbReference type="GO" id="GO:0005886">
    <property type="term" value="C:plasma membrane"/>
    <property type="evidence" value="ECO:0000318"/>
    <property type="project" value="GO_Central"/>
</dbReference>
<dbReference type="Pfam" id="PF00854">
    <property type="entry name" value="PTR2"/>
    <property type="match status" value="1"/>
</dbReference>
<gene>
    <name evidence="9" type="primary">LOC110785610</name>
</gene>
<dbReference type="PANTHER" id="PTHR11654">
    <property type="entry name" value="OLIGOPEPTIDE TRANSPORTER-RELATED"/>
    <property type="match status" value="1"/>
</dbReference>
<feature type="transmembrane region" description="Helical" evidence="7">
    <location>
        <begin position="224"/>
        <end position="244"/>
    </location>
</feature>
<dbReference type="GO" id="GO:0006857">
    <property type="term" value="P:oligopeptide transport"/>
    <property type="evidence" value="ECO:0007669"/>
    <property type="project" value="InterPro"/>
</dbReference>
<keyword evidence="4 7" id="KW-1133">Transmembrane helix</keyword>
<feature type="transmembrane region" description="Helical" evidence="7">
    <location>
        <begin position="491"/>
        <end position="517"/>
    </location>
</feature>
<feature type="transmembrane region" description="Helical" evidence="7">
    <location>
        <begin position="99"/>
        <end position="118"/>
    </location>
</feature>
<feature type="transmembrane region" description="Helical" evidence="7">
    <location>
        <begin position="420"/>
        <end position="440"/>
    </location>
</feature>
<feature type="compositionally biased region" description="Basic and acidic residues" evidence="6">
    <location>
        <begin position="1"/>
        <end position="23"/>
    </location>
</feature>
<feature type="transmembrane region" description="Helical" evidence="7">
    <location>
        <begin position="146"/>
        <end position="172"/>
    </location>
</feature>
<dbReference type="RefSeq" id="XP_021845784.1">
    <property type="nucleotide sequence ID" value="XM_021990092.2"/>
</dbReference>
<evidence type="ECO:0000256" key="5">
    <source>
        <dbReference type="ARBA" id="ARBA00023136"/>
    </source>
</evidence>
<dbReference type="InterPro" id="IPR000109">
    <property type="entry name" value="POT_fam"/>
</dbReference>
<dbReference type="Gene3D" id="1.20.1250.20">
    <property type="entry name" value="MFS general substrate transporter like domains"/>
    <property type="match status" value="1"/>
</dbReference>
<dbReference type="InterPro" id="IPR036259">
    <property type="entry name" value="MFS_trans_sf"/>
</dbReference>
<protein>
    <submittedName>
        <fullName evidence="9">Protein NRT1/ PTR FAMILY 1.1</fullName>
    </submittedName>
</protein>
<feature type="transmembrane region" description="Helical" evidence="7">
    <location>
        <begin position="74"/>
        <end position="92"/>
    </location>
</feature>
<dbReference type="GO" id="GO:0022857">
    <property type="term" value="F:transmembrane transporter activity"/>
    <property type="evidence" value="ECO:0000318"/>
    <property type="project" value="GO_Central"/>
</dbReference>
<proteinExistence type="inferred from homology"/>
<feature type="transmembrane region" description="Helical" evidence="7">
    <location>
        <begin position="374"/>
        <end position="395"/>
    </location>
</feature>
<evidence type="ECO:0000256" key="4">
    <source>
        <dbReference type="ARBA" id="ARBA00022989"/>
    </source>
</evidence>
<keyword evidence="8" id="KW-1185">Reference proteome</keyword>
<dbReference type="GO" id="GO:0055085">
    <property type="term" value="P:transmembrane transport"/>
    <property type="evidence" value="ECO:0000318"/>
    <property type="project" value="GO_Central"/>
</dbReference>
<keyword evidence="5 7" id="KW-0472">Membrane</keyword>
<evidence type="ECO:0000256" key="3">
    <source>
        <dbReference type="ARBA" id="ARBA00022692"/>
    </source>
</evidence>
<dbReference type="SUPFAM" id="SSF103473">
    <property type="entry name" value="MFS general substrate transporter"/>
    <property type="match status" value="1"/>
</dbReference>
<reference evidence="9" key="2">
    <citation type="submission" date="2025-08" db="UniProtKB">
        <authorList>
            <consortium name="RefSeq"/>
        </authorList>
    </citation>
    <scope>IDENTIFICATION</scope>
    <source>
        <tissue evidence="9">Leaf</tissue>
    </source>
</reference>
<name>A0A9R0JSW1_SPIOL</name>
<dbReference type="CDD" id="cd17416">
    <property type="entry name" value="MFS_NPF1_2"/>
    <property type="match status" value="1"/>
</dbReference>
<dbReference type="GeneID" id="110785610"/>
<evidence type="ECO:0000256" key="6">
    <source>
        <dbReference type="SAM" id="MobiDB-lite"/>
    </source>
</evidence>
<dbReference type="Proteomes" id="UP000813463">
    <property type="component" value="Chromosome 2"/>
</dbReference>
<keyword evidence="3 7" id="KW-0812">Transmembrane</keyword>